<comment type="caution">
    <text evidence="1">The sequence shown here is derived from an EMBL/GenBank/DDBJ whole genome shotgun (WGS) entry which is preliminary data.</text>
</comment>
<evidence type="ECO:0000313" key="1">
    <source>
        <dbReference type="EMBL" id="MER7371182.1"/>
    </source>
</evidence>
<evidence type="ECO:0000313" key="2">
    <source>
        <dbReference type="Proteomes" id="UP001486207"/>
    </source>
</evidence>
<proteinExistence type="predicted"/>
<gene>
    <name evidence="1" type="ORF">ABT384_00765</name>
</gene>
<reference evidence="1 2" key="1">
    <citation type="submission" date="2024-06" db="EMBL/GenBank/DDBJ databases">
        <title>The Natural Products Discovery Center: Release of the First 8490 Sequenced Strains for Exploring Actinobacteria Biosynthetic Diversity.</title>
        <authorList>
            <person name="Kalkreuter E."/>
            <person name="Kautsar S.A."/>
            <person name="Yang D."/>
            <person name="Bader C.D."/>
            <person name="Teijaro C.N."/>
            <person name="Fluegel L."/>
            <person name="Davis C.M."/>
            <person name="Simpson J.R."/>
            <person name="Lauterbach L."/>
            <person name="Steele A.D."/>
            <person name="Gui C."/>
            <person name="Meng S."/>
            <person name="Li G."/>
            <person name="Viehrig K."/>
            <person name="Ye F."/>
            <person name="Su P."/>
            <person name="Kiefer A.F."/>
            <person name="Nichols A."/>
            <person name="Cepeda A.J."/>
            <person name="Yan W."/>
            <person name="Fan B."/>
            <person name="Jiang Y."/>
            <person name="Adhikari A."/>
            <person name="Zheng C.-J."/>
            <person name="Schuster L."/>
            <person name="Cowan T.M."/>
            <person name="Smanski M.J."/>
            <person name="Chevrette M.G."/>
            <person name="De Carvalho L.P.S."/>
            <person name="Shen B."/>
        </authorList>
    </citation>
    <scope>NUCLEOTIDE SEQUENCE [LARGE SCALE GENOMIC DNA]</scope>
    <source>
        <strain evidence="1 2">NPDC000155</strain>
    </source>
</reference>
<dbReference type="RefSeq" id="WP_190069055.1">
    <property type="nucleotide sequence ID" value="NZ_BNBM01000002.1"/>
</dbReference>
<dbReference type="Proteomes" id="UP001486207">
    <property type="component" value="Unassembled WGS sequence"/>
</dbReference>
<name>A0ABV1XHV6_9ACTN</name>
<organism evidence="1 2">
    <name type="scientific">Streptomyces lanatus</name>
    <dbReference type="NCBI Taxonomy" id="66900"/>
    <lineage>
        <taxon>Bacteria</taxon>
        <taxon>Bacillati</taxon>
        <taxon>Actinomycetota</taxon>
        <taxon>Actinomycetes</taxon>
        <taxon>Kitasatosporales</taxon>
        <taxon>Streptomycetaceae</taxon>
        <taxon>Streptomyces</taxon>
    </lineage>
</organism>
<sequence length="77" mass="8197">MEHVSLVPSPPVVMAMTFVVAADLVRAERLAASAWAEWLTRSCFDGWRLASCTADMALGVWAAQASFLPDGDVSEAG</sequence>
<accession>A0ABV1XHV6</accession>
<dbReference type="EMBL" id="JBEPFB010000001">
    <property type="protein sequence ID" value="MER7371182.1"/>
    <property type="molecule type" value="Genomic_DNA"/>
</dbReference>
<protein>
    <submittedName>
        <fullName evidence="1">Uncharacterized protein</fullName>
    </submittedName>
</protein>
<keyword evidence="2" id="KW-1185">Reference proteome</keyword>